<feature type="domain" description="Methyltransferase type 11" evidence="1">
    <location>
        <begin position="50"/>
        <end position="148"/>
    </location>
</feature>
<name>A0AAW1QM83_9CHLO</name>
<dbReference type="Proteomes" id="UP001438707">
    <property type="component" value="Unassembled WGS sequence"/>
</dbReference>
<evidence type="ECO:0000259" key="1">
    <source>
        <dbReference type="Pfam" id="PF08241"/>
    </source>
</evidence>
<dbReference type="AlphaFoldDB" id="A0AAW1QM83"/>
<dbReference type="Pfam" id="PF08241">
    <property type="entry name" value="Methyltransf_11"/>
    <property type="match status" value="1"/>
</dbReference>
<dbReference type="PANTHER" id="PTHR43591:SF24">
    <property type="entry name" value="2-METHOXY-6-POLYPRENYL-1,4-BENZOQUINOL METHYLASE, MITOCHONDRIAL"/>
    <property type="match status" value="1"/>
</dbReference>
<gene>
    <name evidence="2" type="ORF">WJX74_004915</name>
</gene>
<reference evidence="2 3" key="1">
    <citation type="journal article" date="2024" name="Nat. Commun.">
        <title>Phylogenomics reveals the evolutionary origins of lichenization in chlorophyte algae.</title>
        <authorList>
            <person name="Puginier C."/>
            <person name="Libourel C."/>
            <person name="Otte J."/>
            <person name="Skaloud P."/>
            <person name="Haon M."/>
            <person name="Grisel S."/>
            <person name="Petersen M."/>
            <person name="Berrin J.G."/>
            <person name="Delaux P.M."/>
            <person name="Dal Grande F."/>
            <person name="Keller J."/>
        </authorList>
    </citation>
    <scope>NUCLEOTIDE SEQUENCE [LARGE SCALE GENOMIC DNA]</scope>
    <source>
        <strain evidence="2 3">SAG 2145</strain>
    </source>
</reference>
<evidence type="ECO:0000313" key="3">
    <source>
        <dbReference type="Proteomes" id="UP001438707"/>
    </source>
</evidence>
<dbReference type="Gene3D" id="3.40.50.150">
    <property type="entry name" value="Vaccinia Virus protein VP39"/>
    <property type="match status" value="1"/>
</dbReference>
<accession>A0AAW1QM83</accession>
<dbReference type="EMBL" id="JALJOS010000033">
    <property type="protein sequence ID" value="KAK9822302.1"/>
    <property type="molecule type" value="Genomic_DNA"/>
</dbReference>
<proteinExistence type="predicted"/>
<dbReference type="InterPro" id="IPR013216">
    <property type="entry name" value="Methyltransf_11"/>
</dbReference>
<dbReference type="InterPro" id="IPR029063">
    <property type="entry name" value="SAM-dependent_MTases_sf"/>
</dbReference>
<dbReference type="GO" id="GO:0008425">
    <property type="term" value="F:2-methoxy-6-polyprenyl-1,4-benzoquinol methyltransferase activity"/>
    <property type="evidence" value="ECO:0007669"/>
    <property type="project" value="TreeGrafter"/>
</dbReference>
<dbReference type="GO" id="GO:0008757">
    <property type="term" value="F:S-adenosylmethionine-dependent methyltransferase activity"/>
    <property type="evidence" value="ECO:0007669"/>
    <property type="project" value="InterPro"/>
</dbReference>
<dbReference type="PANTHER" id="PTHR43591">
    <property type="entry name" value="METHYLTRANSFERASE"/>
    <property type="match status" value="1"/>
</dbReference>
<sequence length="282" mass="30655">MNSADTWNRGAKAYQRHIKGSAPLGPVYQHFATDVAAHLQATCTEPYRVLDVASATGEPAFTLADTLAGVHVTVTDIAETMVELAEKEGCDRNIRNASFQVANGEDLSAWSDGTFDAVMCASAIFMMDAARALGEWKRVLKPGGYVAFSTWQLGEKHQLSGLVGATMARITPGTRPPLPTQDLTKPEPVEALLQAAGFEDIHYRDMNVPMHLSPSEVEDLTENPMFSIWIEKNAPAGPEREAFSACALKTLRAVAHERSYLKDDGCLTCPVQGLLYFTALKP</sequence>
<dbReference type="SUPFAM" id="SSF53335">
    <property type="entry name" value="S-adenosyl-L-methionine-dependent methyltransferases"/>
    <property type="match status" value="1"/>
</dbReference>
<comment type="caution">
    <text evidence="2">The sequence shown here is derived from an EMBL/GenBank/DDBJ whole genome shotgun (WGS) entry which is preliminary data.</text>
</comment>
<evidence type="ECO:0000313" key="2">
    <source>
        <dbReference type="EMBL" id="KAK9822302.1"/>
    </source>
</evidence>
<dbReference type="CDD" id="cd02440">
    <property type="entry name" value="AdoMet_MTases"/>
    <property type="match status" value="1"/>
</dbReference>
<keyword evidence="3" id="KW-1185">Reference proteome</keyword>
<organism evidence="2 3">
    <name type="scientific">Apatococcus lobatus</name>
    <dbReference type="NCBI Taxonomy" id="904363"/>
    <lineage>
        <taxon>Eukaryota</taxon>
        <taxon>Viridiplantae</taxon>
        <taxon>Chlorophyta</taxon>
        <taxon>core chlorophytes</taxon>
        <taxon>Trebouxiophyceae</taxon>
        <taxon>Chlorellales</taxon>
        <taxon>Chlorellaceae</taxon>
        <taxon>Apatococcus</taxon>
    </lineage>
</organism>
<protein>
    <recommendedName>
        <fullName evidence="1">Methyltransferase type 11 domain-containing protein</fullName>
    </recommendedName>
</protein>